<name>A0AAV4Y8B3_CAEEX</name>
<organism evidence="1 2">
    <name type="scientific">Caerostris extrusa</name>
    <name type="common">Bark spider</name>
    <name type="synonym">Caerostris bankana</name>
    <dbReference type="NCBI Taxonomy" id="172846"/>
    <lineage>
        <taxon>Eukaryota</taxon>
        <taxon>Metazoa</taxon>
        <taxon>Ecdysozoa</taxon>
        <taxon>Arthropoda</taxon>
        <taxon>Chelicerata</taxon>
        <taxon>Arachnida</taxon>
        <taxon>Araneae</taxon>
        <taxon>Araneomorphae</taxon>
        <taxon>Entelegynae</taxon>
        <taxon>Araneoidea</taxon>
        <taxon>Araneidae</taxon>
        <taxon>Caerostris</taxon>
    </lineage>
</organism>
<reference evidence="1 2" key="1">
    <citation type="submission" date="2021-06" db="EMBL/GenBank/DDBJ databases">
        <title>Caerostris extrusa draft genome.</title>
        <authorList>
            <person name="Kono N."/>
            <person name="Arakawa K."/>
        </authorList>
    </citation>
    <scope>NUCLEOTIDE SEQUENCE [LARGE SCALE GENOMIC DNA]</scope>
</reference>
<evidence type="ECO:0000313" key="2">
    <source>
        <dbReference type="Proteomes" id="UP001054945"/>
    </source>
</evidence>
<dbReference type="AlphaFoldDB" id="A0AAV4Y8B3"/>
<proteinExistence type="predicted"/>
<accession>A0AAV4Y8B3</accession>
<keyword evidence="2" id="KW-1185">Reference proteome</keyword>
<protein>
    <submittedName>
        <fullName evidence="1">Uncharacterized protein</fullName>
    </submittedName>
</protein>
<sequence length="97" mass="10979">MLRIPFEGLRLKCFFSLGCTCFLGRIQLDIRPIAKGTTFPLINSQDKIKHASSAIHIRWNAWLLCNVLSLYLKCKCNSLETPLPLTQRIGVSSTPPY</sequence>
<dbReference type="EMBL" id="BPLR01018845">
    <property type="protein sequence ID" value="GIZ02705.1"/>
    <property type="molecule type" value="Genomic_DNA"/>
</dbReference>
<dbReference type="Proteomes" id="UP001054945">
    <property type="component" value="Unassembled WGS sequence"/>
</dbReference>
<comment type="caution">
    <text evidence="1">The sequence shown here is derived from an EMBL/GenBank/DDBJ whole genome shotgun (WGS) entry which is preliminary data.</text>
</comment>
<evidence type="ECO:0000313" key="1">
    <source>
        <dbReference type="EMBL" id="GIZ02705.1"/>
    </source>
</evidence>
<gene>
    <name evidence="1" type="ORF">CEXT_778821</name>
</gene>